<reference evidence="1" key="1">
    <citation type="submission" date="2020-07" db="EMBL/GenBank/DDBJ databases">
        <title>Genome sequences of bacteria associated with the marine, planktonic diatom Thalassiosira profunda strain ECT2AJA-044.</title>
        <authorList>
            <person name="Gargas C.B."/>
            <person name="Roberts W.R."/>
            <person name="Alverson A.J."/>
        </authorList>
    </citation>
    <scope>NUCLEOTIDE SEQUENCE</scope>
    <source>
        <strain evidence="1">ECT2AJA-044</strain>
    </source>
</reference>
<organism evidence="1 2">
    <name type="scientific">Cognatishimia activa</name>
    <dbReference type="NCBI Taxonomy" id="1715691"/>
    <lineage>
        <taxon>Bacteria</taxon>
        <taxon>Pseudomonadati</taxon>
        <taxon>Pseudomonadota</taxon>
        <taxon>Alphaproteobacteria</taxon>
        <taxon>Rhodobacterales</taxon>
        <taxon>Paracoccaceae</taxon>
        <taxon>Cognatishimia</taxon>
    </lineage>
</organism>
<protein>
    <submittedName>
        <fullName evidence="1">Uncharacterized protein</fullName>
    </submittedName>
</protein>
<proteinExistence type="predicted"/>
<dbReference type="AlphaFoldDB" id="A0A975I7H4"/>
<dbReference type="KEGG" id="cact:HZ995_01280"/>
<dbReference type="SUPFAM" id="SSF55729">
    <property type="entry name" value="Acyl-CoA N-acyltransferases (Nat)"/>
    <property type="match status" value="1"/>
</dbReference>
<dbReference type="RefSeq" id="WP_209356896.1">
    <property type="nucleotide sequence ID" value="NZ_CP060010.1"/>
</dbReference>
<name>A0A975I7H4_9RHOB</name>
<dbReference type="EMBL" id="CP060010">
    <property type="protein sequence ID" value="QTN36193.1"/>
    <property type="molecule type" value="Genomic_DNA"/>
</dbReference>
<dbReference type="InterPro" id="IPR016181">
    <property type="entry name" value="Acyl_CoA_acyltransferase"/>
</dbReference>
<dbReference type="Proteomes" id="UP000665026">
    <property type="component" value="Chromosome"/>
</dbReference>
<evidence type="ECO:0000313" key="1">
    <source>
        <dbReference type="EMBL" id="QTN36193.1"/>
    </source>
</evidence>
<gene>
    <name evidence="1" type="ORF">HZ995_01280</name>
</gene>
<accession>A0A975I7H4</accession>
<evidence type="ECO:0000313" key="2">
    <source>
        <dbReference type="Proteomes" id="UP000665026"/>
    </source>
</evidence>
<sequence>MSDFIFNALASECRQRLKDDGYEILHVEDLTKIRDLVEILGKPYLTPRLSPFLNDFTPNNCFWLLLTRGDETVAAGGCRFDDLGSMKLSQFWRNCVARHYERTGGAVVHVAPPVDDYLSGRLAYFGDLIVHEEFRGAKAGRVLKRFTHFAIAFAMLKFDPSSVYAFVKEKDAGRGAMKFYGFNTVIHNAQTWSNAPKYHRDDDACFFVSQKYFSYYAKLLTDSPEKL</sequence>